<gene>
    <name evidence="2" type="ORF">H0264_25600</name>
</gene>
<evidence type="ECO:0000313" key="2">
    <source>
        <dbReference type="EMBL" id="QLY28694.1"/>
    </source>
</evidence>
<feature type="compositionally biased region" description="Basic and acidic residues" evidence="1">
    <location>
        <begin position="327"/>
        <end position="336"/>
    </location>
</feature>
<reference evidence="2 3" key="1">
    <citation type="submission" date="2020-07" db="EMBL/GenBank/DDBJ databases">
        <authorList>
            <person name="Zhuang K."/>
            <person name="Ran Y."/>
        </authorList>
    </citation>
    <scope>NUCLEOTIDE SEQUENCE [LARGE SCALE GENOMIC DNA]</scope>
    <source>
        <strain evidence="2 3">WCH-YHL-001</strain>
    </source>
</reference>
<organism evidence="2 3">
    <name type="scientific">Nocardia huaxiensis</name>
    <dbReference type="NCBI Taxonomy" id="2755382"/>
    <lineage>
        <taxon>Bacteria</taxon>
        <taxon>Bacillati</taxon>
        <taxon>Actinomycetota</taxon>
        <taxon>Actinomycetes</taxon>
        <taxon>Mycobacteriales</taxon>
        <taxon>Nocardiaceae</taxon>
        <taxon>Nocardia</taxon>
    </lineage>
</organism>
<proteinExistence type="predicted"/>
<evidence type="ECO:0000313" key="3">
    <source>
        <dbReference type="Proteomes" id="UP000515512"/>
    </source>
</evidence>
<feature type="region of interest" description="Disordered" evidence="1">
    <location>
        <begin position="290"/>
        <end position="382"/>
    </location>
</feature>
<dbReference type="InterPro" id="IPR013207">
    <property type="entry name" value="LGFP"/>
</dbReference>
<dbReference type="EMBL" id="CP059399">
    <property type="protein sequence ID" value="QLY28694.1"/>
    <property type="molecule type" value="Genomic_DNA"/>
</dbReference>
<protein>
    <recommendedName>
        <fullName evidence="4">LGFP repeat-containing protein</fullName>
    </recommendedName>
</protein>
<dbReference type="Pfam" id="PF08310">
    <property type="entry name" value="LGFP"/>
    <property type="match status" value="2"/>
</dbReference>
<name>A0A7D6V7N4_9NOCA</name>
<keyword evidence="3" id="KW-1185">Reference proteome</keyword>
<accession>A0A7D6V7N4</accession>
<evidence type="ECO:0008006" key="4">
    <source>
        <dbReference type="Google" id="ProtNLM"/>
    </source>
</evidence>
<dbReference type="AlphaFoldDB" id="A0A7D6V7N4"/>
<dbReference type="KEGG" id="nhu:H0264_25600"/>
<dbReference type="Proteomes" id="UP000515512">
    <property type="component" value="Chromosome"/>
</dbReference>
<sequence length="421" mass="43708">MMYTFERKSFSHCVSTGAFLGIIGLGLLGGPAIPAWADPPARAVEAIDHRYAEFGGAGSFLGTPLAAASDIGTGAERNYQGGTIFYSPDHGAKIMYGDILEKYRALGGPAGPLGFPVNDESVADGGGRFNDFAQPGGAAIYWSPASGAWLVRGPVLDAYKASGGVTGPFGYPASDTDTRDGVEAGRFSGPGGTEISWSQERGLTTDPAALAATLPGFKAIQGNAMFEPEGNGGPGFPSVSVPKPNIAVPQVNTGGGINRWWGIPIGLAATAAAASLLRLFGPRRGDGITSIAMSGPATPKPAMRTEVPRPVPSVNTSVPAPKPRGTHPRELPREYETPQTRSLSRFTGAPPAGKPQPNPTGRQVLKGSAQEPARPRHALPETVVPEADPLYLTRDAGGIDVFYENNAIGINQRSVVDKSDP</sequence>
<evidence type="ECO:0000256" key="1">
    <source>
        <dbReference type="SAM" id="MobiDB-lite"/>
    </source>
</evidence>